<dbReference type="GO" id="GO:0005634">
    <property type="term" value="C:nucleus"/>
    <property type="evidence" value="ECO:0007669"/>
    <property type="project" value="TreeGrafter"/>
</dbReference>
<dbReference type="PANTHER" id="PTHR12302">
    <property type="entry name" value="EBNA2 BINDING PROTEIN P100"/>
    <property type="match status" value="1"/>
</dbReference>
<dbReference type="GO" id="GO:0004518">
    <property type="term" value="F:nuclease activity"/>
    <property type="evidence" value="ECO:0007669"/>
    <property type="project" value="TreeGrafter"/>
</dbReference>
<dbReference type="EMBL" id="BDGG01000004">
    <property type="protein sequence ID" value="GAU97962.1"/>
    <property type="molecule type" value="Genomic_DNA"/>
</dbReference>
<keyword evidence="4" id="KW-0677">Repeat</keyword>
<dbReference type="PROSITE" id="PS50304">
    <property type="entry name" value="TUDOR"/>
    <property type="match status" value="1"/>
</dbReference>
<dbReference type="PIRSF" id="PIRSF017179">
    <property type="entry name" value="RISC-Tudor-SN"/>
    <property type="match status" value="1"/>
</dbReference>
<dbReference type="InterPro" id="IPR016685">
    <property type="entry name" value="Silence_cplx_Nase-comp_TudorSN"/>
</dbReference>
<dbReference type="FunFam" id="2.30.30.140:FF:000018">
    <property type="entry name" value="Serine/threonine-protein kinase 31"/>
    <property type="match status" value="1"/>
</dbReference>
<dbReference type="GO" id="GO:0003723">
    <property type="term" value="F:RNA binding"/>
    <property type="evidence" value="ECO:0007669"/>
    <property type="project" value="UniProtKB-UniRule"/>
</dbReference>
<evidence type="ECO:0000256" key="3">
    <source>
        <dbReference type="ARBA" id="ARBA00022490"/>
    </source>
</evidence>
<dbReference type="FunFam" id="2.40.50.90:FF:000018">
    <property type="entry name" value="Ribonuclease"/>
    <property type="match status" value="1"/>
</dbReference>
<dbReference type="InterPro" id="IPR016071">
    <property type="entry name" value="Staphylococal_nuclease_OB-fold"/>
</dbReference>
<comment type="caution">
    <text evidence="8">The sequence shown here is derived from an EMBL/GenBank/DDBJ whole genome shotgun (WGS) entry which is preliminary data.</text>
</comment>
<accession>A0A1D1VD12</accession>
<reference evidence="8 9" key="1">
    <citation type="journal article" date="2016" name="Nat. Commun.">
        <title>Extremotolerant tardigrade genome and improved radiotolerance of human cultured cells by tardigrade-unique protein.</title>
        <authorList>
            <person name="Hashimoto T."/>
            <person name="Horikawa D.D."/>
            <person name="Saito Y."/>
            <person name="Kuwahara H."/>
            <person name="Kozuka-Hata H."/>
            <person name="Shin-I T."/>
            <person name="Minakuchi Y."/>
            <person name="Ohishi K."/>
            <person name="Motoyama A."/>
            <person name="Aizu T."/>
            <person name="Enomoto A."/>
            <person name="Kondo K."/>
            <person name="Tanaka S."/>
            <person name="Hara Y."/>
            <person name="Koshikawa S."/>
            <person name="Sagara H."/>
            <person name="Miura T."/>
            <person name="Yokobori S."/>
            <person name="Miyagawa K."/>
            <person name="Suzuki Y."/>
            <person name="Kubo T."/>
            <person name="Oyama M."/>
            <person name="Kohara Y."/>
            <person name="Fujiyama A."/>
            <person name="Arakawa K."/>
            <person name="Katayama T."/>
            <person name="Toyoda A."/>
            <person name="Kunieda T."/>
        </authorList>
    </citation>
    <scope>NUCLEOTIDE SEQUENCE [LARGE SCALE GENOMIC DNA]</scope>
    <source>
        <strain evidence="8 9">YOKOZUNA-1</strain>
    </source>
</reference>
<proteinExistence type="predicted"/>
<feature type="domain" description="TNase-like" evidence="7">
    <location>
        <begin position="189"/>
        <end position="323"/>
    </location>
</feature>
<dbReference type="InterPro" id="IPR047386">
    <property type="entry name" value="Tudor_TDRD11"/>
</dbReference>
<dbReference type="CDD" id="cd20433">
    <property type="entry name" value="Tudor_TDRD11"/>
    <property type="match status" value="1"/>
</dbReference>
<dbReference type="InterPro" id="IPR035437">
    <property type="entry name" value="SNase_OB-fold_sf"/>
</dbReference>
<dbReference type="STRING" id="947166.A0A1D1VD12"/>
<feature type="domain" description="Tudor" evidence="6">
    <location>
        <begin position="729"/>
        <end position="788"/>
    </location>
</feature>
<dbReference type="Pfam" id="PF00567">
    <property type="entry name" value="TUDOR"/>
    <property type="match status" value="1"/>
</dbReference>
<dbReference type="GO" id="GO:0031047">
    <property type="term" value="P:regulatory ncRNA-mediated gene silencing"/>
    <property type="evidence" value="ECO:0007669"/>
    <property type="project" value="UniProtKB-UniRule"/>
</dbReference>
<dbReference type="PROSITE" id="PS50830">
    <property type="entry name" value="TNASE_3"/>
    <property type="match status" value="4"/>
</dbReference>
<dbReference type="GO" id="GO:0005829">
    <property type="term" value="C:cytosol"/>
    <property type="evidence" value="ECO:0007669"/>
    <property type="project" value="UniProtKB-UniRule"/>
</dbReference>
<dbReference type="Proteomes" id="UP000186922">
    <property type="component" value="Unassembled WGS sequence"/>
</dbReference>
<dbReference type="FunFam" id="2.40.50.90:FF:000002">
    <property type="entry name" value="Staphylococcal nuclease domain-containing protein"/>
    <property type="match status" value="1"/>
</dbReference>
<dbReference type="SMART" id="SM00333">
    <property type="entry name" value="TUDOR"/>
    <property type="match status" value="1"/>
</dbReference>
<dbReference type="FunFam" id="2.40.50.90:FF:000001">
    <property type="entry name" value="Staphylococcal nuclease domain-containing protein"/>
    <property type="match status" value="1"/>
</dbReference>
<dbReference type="GO" id="GO:0006402">
    <property type="term" value="P:mRNA catabolic process"/>
    <property type="evidence" value="ECO:0007669"/>
    <property type="project" value="UniProtKB-UniRule"/>
</dbReference>
<dbReference type="Pfam" id="PF00565">
    <property type="entry name" value="SNase"/>
    <property type="match status" value="4"/>
</dbReference>
<evidence type="ECO:0000256" key="5">
    <source>
        <dbReference type="PIRNR" id="PIRNR017179"/>
    </source>
</evidence>
<evidence type="ECO:0000256" key="4">
    <source>
        <dbReference type="ARBA" id="ARBA00022737"/>
    </source>
</evidence>
<dbReference type="InterPro" id="IPR002999">
    <property type="entry name" value="Tudor"/>
</dbReference>
<feature type="domain" description="TNase-like" evidence="7">
    <location>
        <begin position="15"/>
        <end position="161"/>
    </location>
</feature>
<dbReference type="Gene3D" id="2.30.30.140">
    <property type="match status" value="1"/>
</dbReference>
<evidence type="ECO:0000313" key="8">
    <source>
        <dbReference type="EMBL" id="GAU97962.1"/>
    </source>
</evidence>
<dbReference type="Gene3D" id="2.40.50.90">
    <property type="match status" value="5"/>
</dbReference>
<dbReference type="PANTHER" id="PTHR12302:SF2">
    <property type="entry name" value="STAPHYLOCOCCAL NUCLEASE DOMAIN-CONTAINING PROTEIN 1"/>
    <property type="match status" value="1"/>
</dbReference>
<protein>
    <recommendedName>
        <fullName evidence="2">Staphylococcal nuclease domain-containing protein 1</fullName>
    </recommendedName>
</protein>
<dbReference type="SUPFAM" id="SSF63748">
    <property type="entry name" value="Tudor/PWWP/MBT"/>
    <property type="match status" value="1"/>
</dbReference>
<sequence>MVSMEEQASQQQAAKKQTGVVKQVTSGDTVVIRGIPRGGPPPEIVLCFSNVFAPKLARKGQAEESDDEPYAWEAREYLRKKVIGKEVQFVLENEIPGSTRKYGRIWLVQDGNATENVVESLISEGLVQVKKGGGARDTEQLKALQGLEEQAKSSGKGQWAGDNDHHIRELQVLSTPDDLVRFYHKNKSAPVKAIVEYVRDCCTLKVTILPEFQSVFLQMTGIRAGPPSTRENPRENPFDAESRFYVESRLLNRDIEIILEDQPMNMALVGTVVHPAGSIAEALVKQGFARCIDQSIQKYTSGFEKLRAAEREAKANKQRIWKEYESPVSNVREDERRFTGKVIEINSADSITIKTSSGEVKKIFLSGIRPPKVAGEGDSSSRPAAAGKFKPLYDIPYMYEAREFLRKKILGQKVDVTLDYKQEARVDQAQRFPERLCCTVMLGDMNVAEALLNRGLVSIVYYKVGDEQRPAAYDNLLMAGNKAKEERKGMHGEKTVTPMRVSEVADANKAKAFLSEFKRGKLDAIVEYVGSGSRYRIYVPKNSIVISVVLAGVSSPKASRMGPNGQILPADEGGEAALNFAKELVAQRDVKVEIENMDKVGNFIGWVFVDGKNVSIELVQAGHASVHDYSAEKSPYYSALKAAEKNAKDAKLNIWKNYDEQADSQSTMPQQEETTGERRENLEKVMVVETLPGLKFFAQNVNDGQKLETLMEDLRQALRNDPPVVGSYTPKKNDLCAARFSADGQWYRAKVESLQRNNKASVLYIDYGNREMTDTTNLAALPDNFKRVEPMAKMYALAFVREHNPEESYVDDVFKQMVPPHPLNLNVEYEFDHVRYVTLTDPETKDDIGKTLVSEGHVLAAPRGGRSRKIADEYLDAQNEAKKYRRNIWQYGDVTEDDAKEFGHQRR</sequence>
<keyword evidence="3 5" id="KW-0963">Cytoplasm</keyword>
<feature type="domain" description="TNase-like" evidence="7">
    <location>
        <begin position="336"/>
        <end position="493"/>
    </location>
</feature>
<dbReference type="GO" id="GO:0031332">
    <property type="term" value="C:RNAi effector complex"/>
    <property type="evidence" value="ECO:0007669"/>
    <property type="project" value="InterPro"/>
</dbReference>
<evidence type="ECO:0000313" key="9">
    <source>
        <dbReference type="Proteomes" id="UP000186922"/>
    </source>
</evidence>
<dbReference type="OrthoDB" id="10023235at2759"/>
<comment type="subcellular location">
    <subcellularLocation>
        <location evidence="1 5">Cytoplasm</location>
    </subcellularLocation>
</comment>
<evidence type="ECO:0000259" key="6">
    <source>
        <dbReference type="PROSITE" id="PS50304"/>
    </source>
</evidence>
<evidence type="ECO:0000256" key="2">
    <source>
        <dbReference type="ARBA" id="ARBA00017230"/>
    </source>
</evidence>
<evidence type="ECO:0000256" key="1">
    <source>
        <dbReference type="ARBA" id="ARBA00004496"/>
    </source>
</evidence>
<feature type="domain" description="TNase-like" evidence="7">
    <location>
        <begin position="520"/>
        <end position="657"/>
    </location>
</feature>
<dbReference type="AlphaFoldDB" id="A0A1D1VD12"/>
<gene>
    <name evidence="8" type="primary">RvY_09176-1</name>
    <name evidence="8" type="synonym">RvY_09176.1</name>
    <name evidence="8" type="ORF">RvY_09176</name>
</gene>
<name>A0A1D1VD12_RAMVA</name>
<dbReference type="SMART" id="SM00318">
    <property type="entry name" value="SNc"/>
    <property type="match status" value="4"/>
</dbReference>
<organism evidence="8 9">
    <name type="scientific">Ramazzottius varieornatus</name>
    <name type="common">Water bear</name>
    <name type="synonym">Tardigrade</name>
    <dbReference type="NCBI Taxonomy" id="947166"/>
    <lineage>
        <taxon>Eukaryota</taxon>
        <taxon>Metazoa</taxon>
        <taxon>Ecdysozoa</taxon>
        <taxon>Tardigrada</taxon>
        <taxon>Eutardigrada</taxon>
        <taxon>Parachela</taxon>
        <taxon>Hypsibioidea</taxon>
        <taxon>Ramazzottiidae</taxon>
        <taxon>Ramazzottius</taxon>
    </lineage>
</organism>
<evidence type="ECO:0000259" key="7">
    <source>
        <dbReference type="PROSITE" id="PS50830"/>
    </source>
</evidence>
<dbReference type="SUPFAM" id="SSF50199">
    <property type="entry name" value="Staphylococcal nuclease"/>
    <property type="match status" value="5"/>
</dbReference>
<keyword evidence="9" id="KW-1185">Reference proteome</keyword>